<evidence type="ECO:0000313" key="4">
    <source>
        <dbReference type="Proteomes" id="UP000756387"/>
    </source>
</evidence>
<protein>
    <submittedName>
        <fullName evidence="3">AzlD domain-containing protein</fullName>
    </submittedName>
</protein>
<feature type="transmembrane region" description="Helical" evidence="2">
    <location>
        <begin position="206"/>
        <end position="234"/>
    </location>
</feature>
<keyword evidence="4" id="KW-1185">Reference proteome</keyword>
<accession>A0ABR9RP15</accession>
<reference evidence="3 4" key="1">
    <citation type="submission" date="2020-10" db="EMBL/GenBank/DDBJ databases">
        <title>Nocardioides sp. isolated from sludge.</title>
        <authorList>
            <person name="Zhang X."/>
        </authorList>
    </citation>
    <scope>NUCLEOTIDE SEQUENCE [LARGE SCALE GENOMIC DNA]</scope>
    <source>
        <strain evidence="3 4">Y6</strain>
    </source>
</reference>
<dbReference type="Pfam" id="PF05437">
    <property type="entry name" value="AzlD"/>
    <property type="match status" value="1"/>
</dbReference>
<feature type="transmembrane region" description="Helical" evidence="2">
    <location>
        <begin position="138"/>
        <end position="157"/>
    </location>
</feature>
<comment type="caution">
    <text evidence="3">The sequence shown here is derived from an EMBL/GenBank/DDBJ whole genome shotgun (WGS) entry which is preliminary data.</text>
</comment>
<dbReference type="Proteomes" id="UP000756387">
    <property type="component" value="Unassembled WGS sequence"/>
</dbReference>
<name>A0ABR9RP15_9ACTN</name>
<proteinExistence type="predicted"/>
<evidence type="ECO:0000313" key="3">
    <source>
        <dbReference type="EMBL" id="MBE7323320.1"/>
    </source>
</evidence>
<evidence type="ECO:0000256" key="2">
    <source>
        <dbReference type="SAM" id="Phobius"/>
    </source>
</evidence>
<sequence length="237" mass="25381">MALTAPSRGRPPGHRRVDSHGGDPRHAGGCPGGFPAHRRGDLPPLEPCHPARRGRRRPDRRPTDVRSRRRRRRGLPGAAVAPARQSRQPGGRARGRRRGTGARHRHRGRDPGARRRRGGTPGGPPRPGATWRRTREPAVTWAAIVVAGLGCYALKWAGLSLPAATLERPLVRRVADLVPITLLAALIAVQVFTLEKALTLDARAAGLAFAAVALVLRAPFLVVVFGAALVAALVRLA</sequence>
<feature type="compositionally biased region" description="Basic residues" evidence="1">
    <location>
        <begin position="50"/>
        <end position="59"/>
    </location>
</feature>
<feature type="region of interest" description="Disordered" evidence="1">
    <location>
        <begin position="1"/>
        <end position="133"/>
    </location>
</feature>
<keyword evidence="2" id="KW-1133">Transmembrane helix</keyword>
<feature type="transmembrane region" description="Helical" evidence="2">
    <location>
        <begin position="177"/>
        <end position="194"/>
    </location>
</feature>
<keyword evidence="2" id="KW-0812">Transmembrane</keyword>
<feature type="compositionally biased region" description="Basic residues" evidence="1">
    <location>
        <begin position="93"/>
        <end position="118"/>
    </location>
</feature>
<evidence type="ECO:0000256" key="1">
    <source>
        <dbReference type="SAM" id="MobiDB-lite"/>
    </source>
</evidence>
<gene>
    <name evidence="3" type="ORF">IEQ44_01460</name>
</gene>
<dbReference type="EMBL" id="JADCSA010000001">
    <property type="protein sequence ID" value="MBE7323320.1"/>
    <property type="molecule type" value="Genomic_DNA"/>
</dbReference>
<dbReference type="InterPro" id="IPR008407">
    <property type="entry name" value="Brnchd-chn_aa_trnsp_AzlD"/>
</dbReference>
<organism evidence="3 4">
    <name type="scientific">Nocardioides malaquae</name>
    <dbReference type="NCBI Taxonomy" id="2773426"/>
    <lineage>
        <taxon>Bacteria</taxon>
        <taxon>Bacillati</taxon>
        <taxon>Actinomycetota</taxon>
        <taxon>Actinomycetes</taxon>
        <taxon>Propionibacteriales</taxon>
        <taxon>Nocardioidaceae</taxon>
        <taxon>Nocardioides</taxon>
    </lineage>
</organism>
<feature type="compositionally biased region" description="Basic and acidic residues" evidence="1">
    <location>
        <begin position="15"/>
        <end position="26"/>
    </location>
</feature>
<keyword evidence="2" id="KW-0472">Membrane</keyword>
<feature type="compositionally biased region" description="Low complexity" evidence="1">
    <location>
        <begin position="75"/>
        <end position="84"/>
    </location>
</feature>